<dbReference type="Gene3D" id="1.10.3730.20">
    <property type="match status" value="1"/>
</dbReference>
<dbReference type="OrthoDB" id="1957368at2"/>
<feature type="domain" description="EamA" evidence="7">
    <location>
        <begin position="1"/>
        <end position="132"/>
    </location>
</feature>
<comment type="subcellular location">
    <subcellularLocation>
        <location evidence="1">Endomembrane system</location>
        <topology evidence="1">Multi-pass membrane protein</topology>
    </subcellularLocation>
</comment>
<reference evidence="8 9" key="1">
    <citation type="submission" date="2019-05" db="EMBL/GenBank/DDBJ databases">
        <title>We sequenced the genome of Paenibacillus hemerocallicola KCTC 33185 for further insight into its adaptation and study the phylogeny of Paenibacillus.</title>
        <authorList>
            <person name="Narsing Rao M.P."/>
        </authorList>
    </citation>
    <scope>NUCLEOTIDE SEQUENCE [LARGE SCALE GENOMIC DNA]</scope>
    <source>
        <strain evidence="8 9">KCTC 33185</strain>
    </source>
</reference>
<evidence type="ECO:0000256" key="5">
    <source>
        <dbReference type="ARBA" id="ARBA00023136"/>
    </source>
</evidence>
<organism evidence="8 9">
    <name type="scientific">Paenibacillus hemerocallicola</name>
    <dbReference type="NCBI Taxonomy" id="1172614"/>
    <lineage>
        <taxon>Bacteria</taxon>
        <taxon>Bacillati</taxon>
        <taxon>Bacillota</taxon>
        <taxon>Bacilli</taxon>
        <taxon>Bacillales</taxon>
        <taxon>Paenibacillaceae</taxon>
        <taxon>Paenibacillus</taxon>
    </lineage>
</organism>
<keyword evidence="3 6" id="KW-0812">Transmembrane</keyword>
<gene>
    <name evidence="8" type="ORF">FE784_18480</name>
</gene>
<dbReference type="InterPro" id="IPR050638">
    <property type="entry name" value="AA-Vitamin_Transporters"/>
</dbReference>
<feature type="transmembrane region" description="Helical" evidence="6">
    <location>
        <begin position="208"/>
        <end position="227"/>
    </location>
</feature>
<comment type="caution">
    <text evidence="8">The sequence shown here is derived from an EMBL/GenBank/DDBJ whole genome shotgun (WGS) entry which is preliminary data.</text>
</comment>
<protein>
    <submittedName>
        <fullName evidence="8">DMT family transporter</fullName>
    </submittedName>
</protein>
<feature type="transmembrane region" description="Helical" evidence="6">
    <location>
        <begin position="117"/>
        <end position="135"/>
    </location>
</feature>
<evidence type="ECO:0000256" key="2">
    <source>
        <dbReference type="ARBA" id="ARBA00007362"/>
    </source>
</evidence>
<feature type="transmembrane region" description="Helical" evidence="6">
    <location>
        <begin position="262"/>
        <end position="280"/>
    </location>
</feature>
<feature type="transmembrane region" description="Helical" evidence="6">
    <location>
        <begin position="234"/>
        <end position="256"/>
    </location>
</feature>
<keyword evidence="9" id="KW-1185">Reference proteome</keyword>
<feature type="domain" description="EamA" evidence="7">
    <location>
        <begin position="150"/>
        <end position="281"/>
    </location>
</feature>
<evidence type="ECO:0000259" key="7">
    <source>
        <dbReference type="Pfam" id="PF00892"/>
    </source>
</evidence>
<feature type="transmembrane region" description="Helical" evidence="6">
    <location>
        <begin position="176"/>
        <end position="196"/>
    </location>
</feature>
<dbReference type="PANTHER" id="PTHR32322">
    <property type="entry name" value="INNER MEMBRANE TRANSPORTER"/>
    <property type="match status" value="1"/>
</dbReference>
<dbReference type="InterPro" id="IPR000620">
    <property type="entry name" value="EamA_dom"/>
</dbReference>
<proteinExistence type="inferred from homology"/>
<evidence type="ECO:0000256" key="4">
    <source>
        <dbReference type="ARBA" id="ARBA00022989"/>
    </source>
</evidence>
<evidence type="ECO:0000256" key="3">
    <source>
        <dbReference type="ARBA" id="ARBA00022692"/>
    </source>
</evidence>
<evidence type="ECO:0000256" key="1">
    <source>
        <dbReference type="ARBA" id="ARBA00004127"/>
    </source>
</evidence>
<dbReference type="Proteomes" id="UP000307943">
    <property type="component" value="Unassembled WGS sequence"/>
</dbReference>
<dbReference type="Pfam" id="PF00892">
    <property type="entry name" value="EamA"/>
    <property type="match status" value="2"/>
</dbReference>
<evidence type="ECO:0000313" key="9">
    <source>
        <dbReference type="Proteomes" id="UP000307943"/>
    </source>
</evidence>
<dbReference type="AlphaFoldDB" id="A0A5C4T7B4"/>
<feature type="transmembrane region" description="Helical" evidence="6">
    <location>
        <begin position="141"/>
        <end position="164"/>
    </location>
</feature>
<feature type="transmembrane region" description="Helical" evidence="6">
    <location>
        <begin position="30"/>
        <end position="50"/>
    </location>
</feature>
<name>A0A5C4T7B4_9BACL</name>
<keyword evidence="5 6" id="KW-0472">Membrane</keyword>
<dbReference type="InterPro" id="IPR037185">
    <property type="entry name" value="EmrE-like"/>
</dbReference>
<keyword evidence="4 6" id="KW-1133">Transmembrane helix</keyword>
<dbReference type="EMBL" id="VDCQ01000025">
    <property type="protein sequence ID" value="TNJ64832.1"/>
    <property type="molecule type" value="Genomic_DNA"/>
</dbReference>
<evidence type="ECO:0000256" key="6">
    <source>
        <dbReference type="SAM" id="Phobius"/>
    </source>
</evidence>
<dbReference type="GO" id="GO:0016020">
    <property type="term" value="C:membrane"/>
    <property type="evidence" value="ECO:0007669"/>
    <property type="project" value="UniProtKB-SubCell"/>
</dbReference>
<dbReference type="PANTHER" id="PTHR32322:SF2">
    <property type="entry name" value="EAMA DOMAIN-CONTAINING PROTEIN"/>
    <property type="match status" value="1"/>
</dbReference>
<sequence>MGYVLLLLATLAWSFVGVLVKSVSTMVDNSWITFSRFFFGVVFLGIYILIKDKRLRMRFSLRWVWLGAAGKSVNYIFENMAITIGYAYGNILVQPVQTVALLAASGILFKERVTAKGWSAAALCVIGVIVIGWNGHPLNELLAGSGLTTLLFTFAGIGAAIHVLSQRQLVKSMDSGNMNMSVFLISTFLVAGPIPFGTHSATEPINAWGWTVLILLGIITGLSFLWFAEAIKRVSFTAVAVVGNSSVLFSILWSYLFFHEPITGYVIGGTVVFLAGFLVLNMRFPSKAVHTAGKAEA</sequence>
<dbReference type="RefSeq" id="WP_139603706.1">
    <property type="nucleotide sequence ID" value="NZ_VDCQ01000025.1"/>
</dbReference>
<evidence type="ECO:0000313" key="8">
    <source>
        <dbReference type="EMBL" id="TNJ64832.1"/>
    </source>
</evidence>
<accession>A0A5C4T7B4</accession>
<comment type="similarity">
    <text evidence="2">Belongs to the EamA transporter family.</text>
</comment>
<dbReference type="SUPFAM" id="SSF103481">
    <property type="entry name" value="Multidrug resistance efflux transporter EmrE"/>
    <property type="match status" value="2"/>
</dbReference>